<name>A0ACC6QHQ8_9ACTN</name>
<keyword evidence="2" id="KW-1185">Reference proteome</keyword>
<dbReference type="Proteomes" id="UP001375539">
    <property type="component" value="Unassembled WGS sequence"/>
</dbReference>
<reference evidence="1" key="1">
    <citation type="submission" date="2024-03" db="EMBL/GenBank/DDBJ databases">
        <title>Novel Streptomyces species of biotechnological and ecological value are a feature of Machair soil.</title>
        <authorList>
            <person name="Prole J.R."/>
            <person name="Goodfellow M."/>
            <person name="Allenby N."/>
            <person name="Ward A.C."/>
        </authorList>
    </citation>
    <scope>NUCLEOTIDE SEQUENCE</scope>
    <source>
        <strain evidence="1">MS1.AVA.4</strain>
    </source>
</reference>
<proteinExistence type="predicted"/>
<comment type="caution">
    <text evidence="1">The sequence shown here is derived from an EMBL/GenBank/DDBJ whole genome shotgun (WGS) entry which is preliminary data.</text>
</comment>
<evidence type="ECO:0000313" key="1">
    <source>
        <dbReference type="EMBL" id="MEJ8657785.1"/>
    </source>
</evidence>
<gene>
    <name evidence="1" type="ORF">WKI58_14835</name>
</gene>
<accession>A0ACC6QHQ8</accession>
<organism evidence="1 2">
    <name type="scientific">Streptomyces pratisoli</name>
    <dbReference type="NCBI Taxonomy" id="3139917"/>
    <lineage>
        <taxon>Bacteria</taxon>
        <taxon>Bacillati</taxon>
        <taxon>Actinomycetota</taxon>
        <taxon>Actinomycetes</taxon>
        <taxon>Kitasatosporales</taxon>
        <taxon>Streptomycetaceae</taxon>
        <taxon>Streptomyces</taxon>
    </lineage>
</organism>
<dbReference type="EMBL" id="JBBKAI010000002">
    <property type="protein sequence ID" value="MEJ8657785.1"/>
    <property type="molecule type" value="Genomic_DNA"/>
</dbReference>
<evidence type="ECO:0000313" key="2">
    <source>
        <dbReference type="Proteomes" id="UP001375539"/>
    </source>
</evidence>
<protein>
    <submittedName>
        <fullName evidence="1">Uncharacterized protein</fullName>
    </submittedName>
</protein>
<sequence length="146" mass="15935">MGNLYQYFRAPDDATALVTFAPGPAGIGLEPLDVSGMDPYLMLGAAEALLVGRLFEDVAAQPRFNHLLSDPDADSTWVVTLTDQLRDALAEASTERLAEVAVIWSRAEEFDGSGDPDSLAGFLEQLARIAREAREQRNGLYCWMSL</sequence>